<protein>
    <submittedName>
        <fullName evidence="1">Uncharacterized protein</fullName>
    </submittedName>
</protein>
<proteinExistence type="predicted"/>
<keyword evidence="1" id="KW-0496">Mitochondrion</keyword>
<evidence type="ECO:0000313" key="1">
    <source>
        <dbReference type="EMBL" id="KUM50645.1"/>
    </source>
</evidence>
<name>A0A117NIZ2_PICGL</name>
<geneLocation type="mitochondrion" evidence="1"/>
<dbReference type="EMBL" id="LKAM01000001">
    <property type="protein sequence ID" value="KUM50645.1"/>
    <property type="molecule type" value="Genomic_DNA"/>
</dbReference>
<comment type="caution">
    <text evidence="1">The sequence shown here is derived from an EMBL/GenBank/DDBJ whole genome shotgun (WGS) entry which is preliminary data.</text>
</comment>
<sequence length="85" mass="9517">MISPLPTNILVRSFRNGMKKQKADLVLFLSSLIIAVGQSNARCQLIESRTGRAHRVEPRRWGRMSPPINSIIVRARASPHSQEVA</sequence>
<organism evidence="1">
    <name type="scientific">Picea glauca</name>
    <name type="common">White spruce</name>
    <name type="synonym">Pinus glauca</name>
    <dbReference type="NCBI Taxonomy" id="3330"/>
    <lineage>
        <taxon>Eukaryota</taxon>
        <taxon>Viridiplantae</taxon>
        <taxon>Streptophyta</taxon>
        <taxon>Embryophyta</taxon>
        <taxon>Tracheophyta</taxon>
        <taxon>Spermatophyta</taxon>
        <taxon>Pinopsida</taxon>
        <taxon>Pinidae</taxon>
        <taxon>Conifers I</taxon>
        <taxon>Pinales</taxon>
        <taxon>Pinaceae</taxon>
        <taxon>Picea</taxon>
    </lineage>
</organism>
<gene>
    <name evidence="1" type="ORF">ABT39_MTgene489</name>
</gene>
<dbReference type="AlphaFoldDB" id="A0A117NIZ2"/>
<accession>A0A117NIZ2</accession>
<reference evidence="1" key="1">
    <citation type="journal article" date="2015" name="Genome Biol. Evol.">
        <title>Organellar Genomes of White Spruce (Picea glauca): Assembly and Annotation.</title>
        <authorList>
            <person name="Jackman S.D."/>
            <person name="Warren R.L."/>
            <person name="Gibb E.A."/>
            <person name="Vandervalk B.P."/>
            <person name="Mohamadi H."/>
            <person name="Chu J."/>
            <person name="Raymond A."/>
            <person name="Pleasance S."/>
            <person name="Coope R."/>
            <person name="Wildung M.R."/>
            <person name="Ritland C.E."/>
            <person name="Bousquet J."/>
            <person name="Jones S.J."/>
            <person name="Bohlmann J."/>
            <person name="Birol I."/>
        </authorList>
    </citation>
    <scope>NUCLEOTIDE SEQUENCE [LARGE SCALE GENOMIC DNA]</scope>
    <source>
        <tissue evidence="1">Flushing bud</tissue>
    </source>
</reference>